<accession>A0A932A9Q8</accession>
<evidence type="ECO:0000313" key="15">
    <source>
        <dbReference type="EMBL" id="MBI2678798.1"/>
    </source>
</evidence>
<dbReference type="AlphaFoldDB" id="A0A932A9Q8"/>
<evidence type="ECO:0000256" key="4">
    <source>
        <dbReference type="ARBA" id="ARBA00012173"/>
    </source>
</evidence>
<dbReference type="SUPFAM" id="SSF51905">
    <property type="entry name" value="FAD/NAD(P)-binding domain"/>
    <property type="match status" value="1"/>
</dbReference>
<evidence type="ECO:0000313" key="16">
    <source>
        <dbReference type="Proteomes" id="UP000779809"/>
    </source>
</evidence>
<dbReference type="SUPFAM" id="SSF56425">
    <property type="entry name" value="Succinate dehydrogenase/fumarate reductase flavoprotein, catalytic domain"/>
    <property type="match status" value="1"/>
</dbReference>
<reference evidence="15" key="1">
    <citation type="submission" date="2020-07" db="EMBL/GenBank/DDBJ databases">
        <title>Huge and variable diversity of episymbiotic CPR bacteria and DPANN archaea in groundwater ecosystems.</title>
        <authorList>
            <person name="He C.Y."/>
            <person name="Keren R."/>
            <person name="Whittaker M."/>
            <person name="Farag I.F."/>
            <person name="Doudna J."/>
            <person name="Cate J.H.D."/>
            <person name="Banfield J.F."/>
        </authorList>
    </citation>
    <scope>NUCLEOTIDE SEQUENCE</scope>
    <source>
        <strain evidence="15">NC_groundwater_580_Pr5_B-0.1um_64_19</strain>
    </source>
</reference>
<keyword evidence="7 12" id="KW-0274">FAD</keyword>
<evidence type="ECO:0000259" key="14">
    <source>
        <dbReference type="Pfam" id="PF02910"/>
    </source>
</evidence>
<dbReference type="Gene3D" id="3.50.50.60">
    <property type="entry name" value="FAD/NAD(P)-binding domain"/>
    <property type="match status" value="1"/>
</dbReference>
<dbReference type="PANTHER" id="PTHR42716">
    <property type="entry name" value="L-ASPARTATE OXIDASE"/>
    <property type="match status" value="1"/>
</dbReference>
<dbReference type="Proteomes" id="UP000779809">
    <property type="component" value="Unassembled WGS sequence"/>
</dbReference>
<dbReference type="SUPFAM" id="SSF46977">
    <property type="entry name" value="Succinate dehydrogenase/fumarate reductase flavoprotein C-terminal domain"/>
    <property type="match status" value="1"/>
</dbReference>
<evidence type="ECO:0000256" key="12">
    <source>
        <dbReference type="RuleBase" id="RU362049"/>
    </source>
</evidence>
<dbReference type="Gene3D" id="3.90.700.10">
    <property type="entry name" value="Succinate dehydrogenase/fumarate reductase flavoprotein, catalytic domain"/>
    <property type="match status" value="1"/>
</dbReference>
<comment type="subcellular location">
    <subcellularLocation>
        <location evidence="12">Cytoplasm</location>
    </subcellularLocation>
</comment>
<feature type="domain" description="FAD-dependent oxidoreductase 2 FAD-binding" evidence="13">
    <location>
        <begin position="9"/>
        <end position="381"/>
    </location>
</feature>
<evidence type="ECO:0000256" key="3">
    <source>
        <dbReference type="ARBA" id="ARBA00008562"/>
    </source>
</evidence>
<dbReference type="InterPro" id="IPR037099">
    <property type="entry name" value="Fum_R/Succ_DH_flav-like_C_sf"/>
</dbReference>
<gene>
    <name evidence="15" type="primary">nadB</name>
    <name evidence="15" type="ORF">HYX28_08455</name>
</gene>
<dbReference type="NCBIfam" id="TIGR00551">
    <property type="entry name" value="nadB"/>
    <property type="match status" value="1"/>
</dbReference>
<dbReference type="EC" id="1.4.3.16" evidence="4 10"/>
<sequence>MKQLPAETDFVVIGAGVAGLRATIELAPAGRVLVLAKKELRESATQYAQGGIAAALSDEDEIGLHLQDTIAAGDGLVNEAAARVLVEEGPERIQELLDWGTAFDRQGTKLSFTREGAHSRSRILHAHGDSTGREIGRALFAKAKTLKNISFVEFAFSSELCLEGGRVAGVRLIGDADAATEVRASAVLLATGGLGQVYRETTNPSVATGDGVAMAWRAGAAVMDMEFVQFHPTALYVKGTPRFLLSEALRGEGAYLRNMELHRFMPKYHEMAELAPRDVVARAIAHEMELVHSPEAVVYLDLTHLDADHIRKRFPRIHSTCMQYNIDITADLIPVRPAAHYAMGGVRTDLDGKTTVAGLYAAGEVACTGVHGANRLASNSLLEGLVYGARAGGKMREMAGNGRGARATRRGSSGSAADFERSIAELRDLTWRKVGIVRDGAGLKGAVAKLEEMNKRLPVAAGRRACEAHNLHTCASLIARSALARLESRGAHYRTDYPAHDDVCFRKHTVLEGEKEAAFAAL</sequence>
<dbReference type="InterPro" id="IPR003953">
    <property type="entry name" value="FAD-dep_OxRdtase_2_FAD-bd"/>
</dbReference>
<feature type="active site" description="Proton acceptor" evidence="11">
    <location>
        <position position="277"/>
    </location>
</feature>
<dbReference type="InterPro" id="IPR005288">
    <property type="entry name" value="NadB"/>
</dbReference>
<dbReference type="Pfam" id="PF02910">
    <property type="entry name" value="Succ_DH_flav_C"/>
    <property type="match status" value="1"/>
</dbReference>
<evidence type="ECO:0000256" key="9">
    <source>
        <dbReference type="ARBA" id="ARBA00048305"/>
    </source>
</evidence>
<evidence type="ECO:0000256" key="11">
    <source>
        <dbReference type="PIRSR" id="PIRSR000171-1"/>
    </source>
</evidence>
<dbReference type="PIRSF" id="PIRSF000171">
    <property type="entry name" value="SDHA_APRA_LASPO"/>
    <property type="match status" value="1"/>
</dbReference>
<keyword evidence="6 12" id="KW-0662">Pyridine nucleotide biosynthesis</keyword>
<evidence type="ECO:0000256" key="2">
    <source>
        <dbReference type="ARBA" id="ARBA00004950"/>
    </source>
</evidence>
<dbReference type="FunFam" id="3.90.700.10:FF:000002">
    <property type="entry name" value="L-aspartate oxidase"/>
    <property type="match status" value="1"/>
</dbReference>
<protein>
    <recommendedName>
        <fullName evidence="4 10">L-aspartate oxidase</fullName>
        <ecNumber evidence="4 10">1.4.3.16</ecNumber>
    </recommendedName>
</protein>
<evidence type="ECO:0000256" key="7">
    <source>
        <dbReference type="ARBA" id="ARBA00022827"/>
    </source>
</evidence>
<dbReference type="InterPro" id="IPR036188">
    <property type="entry name" value="FAD/NAD-bd_sf"/>
</dbReference>
<dbReference type="Gene3D" id="1.20.58.100">
    <property type="entry name" value="Fumarate reductase/succinate dehydrogenase flavoprotein-like, C-terminal domain"/>
    <property type="match status" value="1"/>
</dbReference>
<dbReference type="Pfam" id="PF00890">
    <property type="entry name" value="FAD_binding_2"/>
    <property type="match status" value="1"/>
</dbReference>
<dbReference type="GO" id="GO:0008734">
    <property type="term" value="F:L-aspartate oxidase activity"/>
    <property type="evidence" value="ECO:0007669"/>
    <property type="project" value="UniProtKB-UniRule"/>
</dbReference>
<dbReference type="InterPro" id="IPR027477">
    <property type="entry name" value="Succ_DH/fumarate_Rdtase_cat_sf"/>
</dbReference>
<evidence type="ECO:0000256" key="5">
    <source>
        <dbReference type="ARBA" id="ARBA00022630"/>
    </source>
</evidence>
<comment type="caution">
    <text evidence="15">The sequence shown here is derived from an EMBL/GenBank/DDBJ whole genome shotgun (WGS) entry which is preliminary data.</text>
</comment>
<dbReference type="PRINTS" id="PR00368">
    <property type="entry name" value="FADPNR"/>
</dbReference>
<evidence type="ECO:0000259" key="13">
    <source>
        <dbReference type="Pfam" id="PF00890"/>
    </source>
</evidence>
<keyword evidence="8 12" id="KW-0560">Oxidoreductase</keyword>
<evidence type="ECO:0000256" key="1">
    <source>
        <dbReference type="ARBA" id="ARBA00001974"/>
    </source>
</evidence>
<comment type="function">
    <text evidence="12">Catalyzes the oxidation of L-aspartate to iminoaspartate.</text>
</comment>
<keyword evidence="5 12" id="KW-0285">Flavoprotein</keyword>
<dbReference type="GO" id="GO:0034628">
    <property type="term" value="P:'de novo' NAD+ biosynthetic process from L-aspartate"/>
    <property type="evidence" value="ECO:0007669"/>
    <property type="project" value="TreeGrafter"/>
</dbReference>
<evidence type="ECO:0000256" key="10">
    <source>
        <dbReference type="NCBIfam" id="TIGR00551"/>
    </source>
</evidence>
<comment type="cofactor">
    <cofactor evidence="1 12">
        <name>FAD</name>
        <dbReference type="ChEBI" id="CHEBI:57692"/>
    </cofactor>
</comment>
<evidence type="ECO:0000256" key="6">
    <source>
        <dbReference type="ARBA" id="ARBA00022642"/>
    </source>
</evidence>
<comment type="pathway">
    <text evidence="2 12">Cofactor biosynthesis; NAD(+) biosynthesis; iminoaspartate from L-aspartate (oxidase route): step 1/1.</text>
</comment>
<organism evidence="15 16">
    <name type="scientific">Candidatus Korobacter versatilis</name>
    <dbReference type="NCBI Taxonomy" id="658062"/>
    <lineage>
        <taxon>Bacteria</taxon>
        <taxon>Pseudomonadati</taxon>
        <taxon>Acidobacteriota</taxon>
        <taxon>Terriglobia</taxon>
        <taxon>Terriglobales</taxon>
        <taxon>Candidatus Korobacteraceae</taxon>
        <taxon>Candidatus Korobacter</taxon>
    </lineage>
</organism>
<dbReference type="InterPro" id="IPR015939">
    <property type="entry name" value="Fum_Rdtase/Succ_DH_flav-like_C"/>
</dbReference>
<dbReference type="PRINTS" id="PR00411">
    <property type="entry name" value="PNDRDTASEI"/>
</dbReference>
<proteinExistence type="inferred from homology"/>
<evidence type="ECO:0000256" key="8">
    <source>
        <dbReference type="ARBA" id="ARBA00023002"/>
    </source>
</evidence>
<dbReference type="EMBL" id="JACPNR010000010">
    <property type="protein sequence ID" value="MBI2678798.1"/>
    <property type="molecule type" value="Genomic_DNA"/>
</dbReference>
<comment type="similarity">
    <text evidence="3 12">Belongs to the FAD-dependent oxidoreductase 2 family. NadB subfamily.</text>
</comment>
<dbReference type="PANTHER" id="PTHR42716:SF2">
    <property type="entry name" value="L-ASPARTATE OXIDASE, CHLOROPLASTIC"/>
    <property type="match status" value="1"/>
</dbReference>
<name>A0A932A9Q8_9BACT</name>
<dbReference type="NCBIfam" id="NF005701">
    <property type="entry name" value="PRK07512.1"/>
    <property type="match status" value="1"/>
</dbReference>
<dbReference type="GO" id="GO:0005737">
    <property type="term" value="C:cytoplasm"/>
    <property type="evidence" value="ECO:0007669"/>
    <property type="project" value="UniProtKB-SubCell"/>
</dbReference>
<comment type="catalytic activity">
    <reaction evidence="9">
        <text>L-aspartate + O2 = iminosuccinate + H2O2</text>
        <dbReference type="Rhea" id="RHEA:25876"/>
        <dbReference type="ChEBI" id="CHEBI:15379"/>
        <dbReference type="ChEBI" id="CHEBI:16240"/>
        <dbReference type="ChEBI" id="CHEBI:29991"/>
        <dbReference type="ChEBI" id="CHEBI:77875"/>
        <dbReference type="EC" id="1.4.3.16"/>
    </reaction>
    <physiologicalReaction direction="left-to-right" evidence="9">
        <dbReference type="Rhea" id="RHEA:25877"/>
    </physiologicalReaction>
</comment>
<feature type="domain" description="Fumarate reductase/succinate dehydrogenase flavoprotein-like C-terminal" evidence="14">
    <location>
        <begin position="425"/>
        <end position="512"/>
    </location>
</feature>